<dbReference type="InterPro" id="IPR000477">
    <property type="entry name" value="RT_dom"/>
</dbReference>
<dbReference type="FunFam" id="3.10.10.10:FF:000007">
    <property type="entry name" value="Retrovirus-related Pol polyprotein from transposon 17.6-like Protein"/>
    <property type="match status" value="1"/>
</dbReference>
<dbReference type="PANTHER" id="PTHR37984">
    <property type="entry name" value="PROTEIN CBG26694"/>
    <property type="match status" value="1"/>
</dbReference>
<dbReference type="SUPFAM" id="SSF56672">
    <property type="entry name" value="DNA/RNA polymerases"/>
    <property type="match status" value="1"/>
</dbReference>
<reference evidence="9" key="1">
    <citation type="submission" date="2021-02" db="EMBL/GenBank/DDBJ databases">
        <authorList>
            <person name="Nowell W R."/>
        </authorList>
    </citation>
    <scope>NUCLEOTIDE SEQUENCE</scope>
</reference>
<dbReference type="GO" id="GO:0004519">
    <property type="term" value="F:endonuclease activity"/>
    <property type="evidence" value="ECO:0007669"/>
    <property type="project" value="UniProtKB-KW"/>
</dbReference>
<dbReference type="PROSITE" id="PS50878">
    <property type="entry name" value="RT_POL"/>
    <property type="match status" value="1"/>
</dbReference>
<gene>
    <name evidence="9" type="ORF">SMN809_LOCUS63070</name>
</gene>
<dbReference type="Gene3D" id="3.10.20.370">
    <property type="match status" value="1"/>
</dbReference>
<dbReference type="InterPro" id="IPR043502">
    <property type="entry name" value="DNA/RNA_pol_sf"/>
</dbReference>
<dbReference type="GO" id="GO:0006508">
    <property type="term" value="P:proteolysis"/>
    <property type="evidence" value="ECO:0007669"/>
    <property type="project" value="UniProtKB-KW"/>
</dbReference>
<dbReference type="Proteomes" id="UP000676336">
    <property type="component" value="Unassembled WGS sequence"/>
</dbReference>
<evidence type="ECO:0000256" key="4">
    <source>
        <dbReference type="ARBA" id="ARBA00022722"/>
    </source>
</evidence>
<dbReference type="Gene3D" id="3.30.70.270">
    <property type="match status" value="1"/>
</dbReference>
<evidence type="ECO:0000259" key="8">
    <source>
        <dbReference type="PROSITE" id="PS50878"/>
    </source>
</evidence>
<keyword evidence="3" id="KW-0548">Nucleotidyltransferase</keyword>
<feature type="non-terminal residue" evidence="9">
    <location>
        <position position="1"/>
    </location>
</feature>
<dbReference type="InterPro" id="IPR050951">
    <property type="entry name" value="Retrovirus_Pol_polyprotein"/>
</dbReference>
<evidence type="ECO:0000256" key="5">
    <source>
        <dbReference type="ARBA" id="ARBA00022759"/>
    </source>
</evidence>
<sequence>INGTDLNSEQVVQLENLLLQYRACFNEKPGRTSLTQHHIDTGNSKPIKLRPYRVSPVRQNTISSQIQQMLTDGIIEPANGPYAAPVTLQPKKDGSLRFCVDFRQLNSVTVRDVYPIPRIDDTLDQLRTAKYFTSMNLKSGFWQIEHDEESRPKTAFVTHAGLYHFTVMPFGLTNAPATFQRLMDLVLGGLKWSCALVYLDDIIVYSPIFSSHLQHLESVLQQIQESGLTLHLSKCQFYNKPFQWTSLCQQAFDHLRHLLIEAPIIAYPQFDKTFILQLDASDFGLSAILAQKLVDDDGVQREHVIGYASRTLTSSERKFSPTERECLAIVYGCSHFRPYLEGVRFTILTDHKALKWLHQTKDLNSRLARWAMQIAAYDVDIQHRSGADNTNCDALSRAPIDDLSISNDSAVVQ</sequence>
<dbReference type="Pfam" id="PF00078">
    <property type="entry name" value="RVT_1"/>
    <property type="match status" value="1"/>
</dbReference>
<dbReference type="InterPro" id="IPR043128">
    <property type="entry name" value="Rev_trsase/Diguanyl_cyclase"/>
</dbReference>
<protein>
    <recommendedName>
        <fullName evidence="8">Reverse transcriptase domain-containing protein</fullName>
    </recommendedName>
</protein>
<dbReference type="Gene3D" id="3.10.10.10">
    <property type="entry name" value="HIV Type 1 Reverse Transcriptase, subunit A, domain 1"/>
    <property type="match status" value="1"/>
</dbReference>
<dbReference type="EMBL" id="CAJOBI010268357">
    <property type="protein sequence ID" value="CAF5133428.1"/>
    <property type="molecule type" value="Genomic_DNA"/>
</dbReference>
<feature type="non-terminal residue" evidence="9">
    <location>
        <position position="413"/>
    </location>
</feature>
<dbReference type="GO" id="GO:0008233">
    <property type="term" value="F:peptidase activity"/>
    <property type="evidence" value="ECO:0007669"/>
    <property type="project" value="UniProtKB-KW"/>
</dbReference>
<keyword evidence="7" id="KW-0695">RNA-directed DNA polymerase</keyword>
<evidence type="ECO:0000256" key="1">
    <source>
        <dbReference type="ARBA" id="ARBA00022670"/>
    </source>
</evidence>
<keyword evidence="1" id="KW-0645">Protease</keyword>
<evidence type="ECO:0000256" key="6">
    <source>
        <dbReference type="ARBA" id="ARBA00022801"/>
    </source>
</evidence>
<evidence type="ECO:0000313" key="9">
    <source>
        <dbReference type="EMBL" id="CAF5133428.1"/>
    </source>
</evidence>
<comment type="caution">
    <text evidence="9">The sequence shown here is derived from an EMBL/GenBank/DDBJ whole genome shotgun (WGS) entry which is preliminary data.</text>
</comment>
<dbReference type="PANTHER" id="PTHR37984:SF5">
    <property type="entry name" value="PROTEIN NYNRIN-LIKE"/>
    <property type="match status" value="1"/>
</dbReference>
<dbReference type="AlphaFoldDB" id="A0A8S3FPA6"/>
<evidence type="ECO:0000256" key="2">
    <source>
        <dbReference type="ARBA" id="ARBA00022679"/>
    </source>
</evidence>
<keyword evidence="5" id="KW-0255">Endonuclease</keyword>
<dbReference type="InterPro" id="IPR041373">
    <property type="entry name" value="RT_RNaseH"/>
</dbReference>
<dbReference type="CDD" id="cd09274">
    <property type="entry name" value="RNase_HI_RT_Ty3"/>
    <property type="match status" value="1"/>
</dbReference>
<evidence type="ECO:0000256" key="7">
    <source>
        <dbReference type="ARBA" id="ARBA00022918"/>
    </source>
</evidence>
<name>A0A8S3FPA6_9BILA</name>
<feature type="domain" description="Reverse transcriptase" evidence="8">
    <location>
        <begin position="70"/>
        <end position="249"/>
    </location>
</feature>
<keyword evidence="4" id="KW-0540">Nuclease</keyword>
<proteinExistence type="predicted"/>
<keyword evidence="6" id="KW-0378">Hydrolase</keyword>
<dbReference type="CDD" id="cd01647">
    <property type="entry name" value="RT_LTR"/>
    <property type="match status" value="1"/>
</dbReference>
<evidence type="ECO:0000256" key="3">
    <source>
        <dbReference type="ARBA" id="ARBA00022695"/>
    </source>
</evidence>
<dbReference type="GO" id="GO:0003964">
    <property type="term" value="F:RNA-directed DNA polymerase activity"/>
    <property type="evidence" value="ECO:0007669"/>
    <property type="project" value="UniProtKB-KW"/>
</dbReference>
<accession>A0A8S3FPA6</accession>
<dbReference type="FunFam" id="3.10.20.370:FF:000001">
    <property type="entry name" value="Retrovirus-related Pol polyprotein from transposon 17.6-like protein"/>
    <property type="match status" value="1"/>
</dbReference>
<evidence type="ECO:0000313" key="10">
    <source>
        <dbReference type="Proteomes" id="UP000676336"/>
    </source>
</evidence>
<organism evidence="9 10">
    <name type="scientific">Rotaria magnacalcarata</name>
    <dbReference type="NCBI Taxonomy" id="392030"/>
    <lineage>
        <taxon>Eukaryota</taxon>
        <taxon>Metazoa</taxon>
        <taxon>Spiralia</taxon>
        <taxon>Gnathifera</taxon>
        <taxon>Rotifera</taxon>
        <taxon>Eurotatoria</taxon>
        <taxon>Bdelloidea</taxon>
        <taxon>Philodinida</taxon>
        <taxon>Philodinidae</taxon>
        <taxon>Rotaria</taxon>
    </lineage>
</organism>
<keyword evidence="2" id="KW-0808">Transferase</keyword>
<dbReference type="Pfam" id="PF17917">
    <property type="entry name" value="RT_RNaseH"/>
    <property type="match status" value="1"/>
</dbReference>